<dbReference type="AlphaFoldDB" id="A0A5S9MPX6"/>
<name>A0A5S9MPX6_9GAMM</name>
<protein>
    <submittedName>
        <fullName evidence="1">Uncharacterized protein</fullName>
    </submittedName>
</protein>
<evidence type="ECO:0000313" key="2">
    <source>
        <dbReference type="Proteomes" id="UP000441399"/>
    </source>
</evidence>
<dbReference type="OrthoDB" id="162914at2"/>
<accession>A0A5S9MPX6</accession>
<dbReference type="Proteomes" id="UP000441399">
    <property type="component" value="Unassembled WGS sequence"/>
</dbReference>
<gene>
    <name evidence="1" type="ORF">OPDIPICF_00025</name>
</gene>
<proteinExistence type="predicted"/>
<reference evidence="1 2" key="1">
    <citation type="submission" date="2019-11" db="EMBL/GenBank/DDBJ databases">
        <authorList>
            <person name="Holert J."/>
        </authorList>
    </citation>
    <scope>NUCLEOTIDE SEQUENCE [LARGE SCALE GENOMIC DNA]</scope>
    <source>
        <strain evidence="1">SB11_3</strain>
    </source>
</reference>
<sequence>MNTTPSKPSIPETHLDILKGSKAIISTLRHFDGHISTHPVIYEWDGEFVRFSTFKQYLGTSYPYFSQNPTYLFKSRDDQSTYPENSFASTHSNNARNTLIW</sequence>
<organism evidence="1 2">
    <name type="scientific">BD1-7 clade bacterium</name>
    <dbReference type="NCBI Taxonomy" id="2029982"/>
    <lineage>
        <taxon>Bacteria</taxon>
        <taxon>Pseudomonadati</taxon>
        <taxon>Pseudomonadota</taxon>
        <taxon>Gammaproteobacteria</taxon>
        <taxon>Cellvibrionales</taxon>
        <taxon>Spongiibacteraceae</taxon>
        <taxon>BD1-7 clade</taxon>
    </lineage>
</organism>
<keyword evidence="2" id="KW-1185">Reference proteome</keyword>
<evidence type="ECO:0000313" key="1">
    <source>
        <dbReference type="EMBL" id="CAA0078657.1"/>
    </source>
</evidence>
<dbReference type="EMBL" id="CACSIO010000001">
    <property type="protein sequence ID" value="CAA0078657.1"/>
    <property type="molecule type" value="Genomic_DNA"/>
</dbReference>